<feature type="transmembrane region" description="Helical" evidence="11">
    <location>
        <begin position="33"/>
        <end position="51"/>
    </location>
</feature>
<keyword evidence="6 11" id="KW-0812">Transmembrane</keyword>
<dbReference type="GO" id="GO:0005886">
    <property type="term" value="C:plasma membrane"/>
    <property type="evidence" value="ECO:0007669"/>
    <property type="project" value="UniProtKB-SubCell"/>
</dbReference>
<evidence type="ECO:0000256" key="2">
    <source>
        <dbReference type="ARBA" id="ARBA00022475"/>
    </source>
</evidence>
<evidence type="ECO:0000256" key="5">
    <source>
        <dbReference type="ARBA" id="ARBA00022556"/>
    </source>
</evidence>
<dbReference type="InterPro" id="IPR000620">
    <property type="entry name" value="EamA_dom"/>
</dbReference>
<dbReference type="GO" id="GO:0009103">
    <property type="term" value="P:lipopolysaccharide biosynthetic process"/>
    <property type="evidence" value="ECO:0007669"/>
    <property type="project" value="UniProtKB-KW"/>
</dbReference>
<keyword evidence="4" id="KW-0997">Cell inner membrane</keyword>
<evidence type="ECO:0000313" key="14">
    <source>
        <dbReference type="EMBL" id="VFR61737.1"/>
    </source>
</evidence>
<sequence>MSLSALLLVVLAACIHATWNLLAKRAASVGPSFVFAYALCATVIYLPLVLWDVWRGGMAWSLPVVIVLVASAAIHLAYSLCLQRGYQVADLSVVYPVARGTGPLLSSVGAFVLLAEPPHASAIAGMLCVVIGIFCIATQGRWARFRQPDAWVGVRWGAYTGALIACYTVVDAYGVKVLLVSPIVLDWFSNSLRTCMLTPYVLRRRQAVWTAMRGHWGLALAVGALSPLSYILILQALSGGAPLSYILILQALSGGAPLSLVAPAREMSMMVGAVLGMVLLKEAAGVWRIAGCAVLVVGVVLLGMS</sequence>
<keyword evidence="7" id="KW-0448">Lipopolysaccharide biosynthesis</keyword>
<dbReference type="InterPro" id="IPR000390">
    <property type="entry name" value="Small_drug/metabolite_transptr"/>
</dbReference>
<keyword evidence="5" id="KW-0441">Lipid A biosynthesis</keyword>
<accession>A0A484QDH5</accession>
<evidence type="ECO:0000256" key="9">
    <source>
        <dbReference type="ARBA" id="ARBA00023098"/>
    </source>
</evidence>
<comment type="subcellular location">
    <subcellularLocation>
        <location evidence="1">Cell membrane</location>
        <topology evidence="1">Multi-pass membrane protein</topology>
    </subcellularLocation>
</comment>
<keyword evidence="9" id="KW-0443">Lipid metabolism</keyword>
<evidence type="ECO:0000259" key="12">
    <source>
        <dbReference type="Pfam" id="PF00892"/>
    </source>
</evidence>
<feature type="transmembrane region" description="Helical" evidence="11">
    <location>
        <begin position="243"/>
        <end position="264"/>
    </location>
</feature>
<dbReference type="PANTHER" id="PTHR30561:SF9">
    <property type="entry name" value="4-AMINO-4-DEOXY-L-ARABINOSE-PHOSPHOUNDECAPRENOL FLIPPASE SUBUNIT ARNF-RELATED"/>
    <property type="match status" value="1"/>
</dbReference>
<evidence type="ECO:0000256" key="10">
    <source>
        <dbReference type="ARBA" id="ARBA00023136"/>
    </source>
</evidence>
<keyword evidence="8 11" id="KW-1133">Transmembrane helix</keyword>
<keyword evidence="10 11" id="KW-0472">Membrane</keyword>
<gene>
    <name evidence="13" type="ORF">ANT2_2857</name>
    <name evidence="14" type="ORF">ANT3_2859</name>
</gene>
<organism evidence="13">
    <name type="scientific">plant metagenome</name>
    <dbReference type="NCBI Taxonomy" id="1297885"/>
    <lineage>
        <taxon>unclassified sequences</taxon>
        <taxon>metagenomes</taxon>
        <taxon>organismal metagenomes</taxon>
    </lineage>
</organism>
<reference evidence="13" key="1">
    <citation type="submission" date="2019-03" db="EMBL/GenBank/DDBJ databases">
        <authorList>
            <person name="Danneels B."/>
        </authorList>
    </citation>
    <scope>NUCLEOTIDE SEQUENCE</scope>
</reference>
<dbReference type="EMBL" id="CAADID010000008">
    <property type="protein sequence ID" value="VFR61737.1"/>
    <property type="molecule type" value="Genomic_DNA"/>
</dbReference>
<name>A0A484QDH5_9ZZZZ</name>
<dbReference type="EMBL" id="CAADIG010000001">
    <property type="protein sequence ID" value="VFR36434.1"/>
    <property type="molecule type" value="Genomic_DNA"/>
</dbReference>
<dbReference type="Pfam" id="PF00892">
    <property type="entry name" value="EamA"/>
    <property type="match status" value="1"/>
</dbReference>
<feature type="transmembrane region" description="Helical" evidence="11">
    <location>
        <begin position="58"/>
        <end position="78"/>
    </location>
</feature>
<feature type="domain" description="EamA" evidence="12">
    <location>
        <begin position="4"/>
        <end position="137"/>
    </location>
</feature>
<keyword evidence="2" id="KW-1003">Cell membrane</keyword>
<dbReference type="Gene3D" id="1.10.3730.20">
    <property type="match status" value="2"/>
</dbReference>
<evidence type="ECO:0000313" key="13">
    <source>
        <dbReference type="EMBL" id="VFR36434.1"/>
    </source>
</evidence>
<dbReference type="GO" id="GO:0022857">
    <property type="term" value="F:transmembrane transporter activity"/>
    <property type="evidence" value="ECO:0007669"/>
    <property type="project" value="InterPro"/>
</dbReference>
<feature type="transmembrane region" description="Helical" evidence="11">
    <location>
        <begin position="214"/>
        <end position="237"/>
    </location>
</feature>
<dbReference type="PANTHER" id="PTHR30561">
    <property type="entry name" value="SMR FAMILY PROTON-DEPENDENT DRUG EFFLUX TRANSPORTER SUGE"/>
    <property type="match status" value="1"/>
</dbReference>
<feature type="transmembrane region" description="Helical" evidence="11">
    <location>
        <begin position="120"/>
        <end position="138"/>
    </location>
</feature>
<dbReference type="SUPFAM" id="SSF103481">
    <property type="entry name" value="Multidrug resistance efflux transporter EmrE"/>
    <property type="match status" value="2"/>
</dbReference>
<evidence type="ECO:0000256" key="6">
    <source>
        <dbReference type="ARBA" id="ARBA00022692"/>
    </source>
</evidence>
<proteinExistence type="predicted"/>
<evidence type="ECO:0000256" key="1">
    <source>
        <dbReference type="ARBA" id="ARBA00004651"/>
    </source>
</evidence>
<evidence type="ECO:0000256" key="8">
    <source>
        <dbReference type="ARBA" id="ARBA00022989"/>
    </source>
</evidence>
<protein>
    <submittedName>
        <fullName evidence="13">Putative membrane protein</fullName>
    </submittedName>
</protein>
<evidence type="ECO:0000256" key="7">
    <source>
        <dbReference type="ARBA" id="ARBA00022985"/>
    </source>
</evidence>
<evidence type="ECO:0000256" key="11">
    <source>
        <dbReference type="SAM" id="Phobius"/>
    </source>
</evidence>
<evidence type="ECO:0000256" key="3">
    <source>
        <dbReference type="ARBA" id="ARBA00022516"/>
    </source>
</evidence>
<keyword evidence="3" id="KW-0444">Lipid biosynthesis</keyword>
<evidence type="ECO:0000256" key="4">
    <source>
        <dbReference type="ARBA" id="ARBA00022519"/>
    </source>
</evidence>
<dbReference type="InterPro" id="IPR037185">
    <property type="entry name" value="EmrE-like"/>
</dbReference>
<feature type="transmembrane region" description="Helical" evidence="11">
    <location>
        <begin position="285"/>
        <end position="304"/>
    </location>
</feature>
<dbReference type="AlphaFoldDB" id="A0A484QDH5"/>